<dbReference type="Gene3D" id="2.80.10.50">
    <property type="match status" value="1"/>
</dbReference>
<dbReference type="OrthoDB" id="9805159at2"/>
<evidence type="ECO:0008006" key="4">
    <source>
        <dbReference type="Google" id="ProtNLM"/>
    </source>
</evidence>
<name>A0A5D0TW00_9ACTN</name>
<feature type="signal peptide" evidence="1">
    <location>
        <begin position="1"/>
        <end position="31"/>
    </location>
</feature>
<reference evidence="2 3" key="1">
    <citation type="submission" date="2019-08" db="EMBL/GenBank/DDBJ databases">
        <title>Actinomadura sp. nov. CYP1-5 isolated from mountain soil.</title>
        <authorList>
            <person name="Songsumanus A."/>
            <person name="Kuncharoen N."/>
            <person name="Kudo T."/>
            <person name="Yuki M."/>
            <person name="Igarashi Y."/>
            <person name="Tanasupawat S."/>
        </authorList>
    </citation>
    <scope>NUCLEOTIDE SEQUENCE [LARGE SCALE GENOMIC DNA]</scope>
    <source>
        <strain evidence="2 3">GKU157</strain>
    </source>
</reference>
<dbReference type="SUPFAM" id="SSF50370">
    <property type="entry name" value="Ricin B-like lectins"/>
    <property type="match status" value="1"/>
</dbReference>
<keyword evidence="1" id="KW-0732">Signal</keyword>
<dbReference type="Proteomes" id="UP000322634">
    <property type="component" value="Unassembled WGS sequence"/>
</dbReference>
<feature type="chain" id="PRO_5022700982" description="RICIN domain-containing protein" evidence="1">
    <location>
        <begin position="32"/>
        <end position="160"/>
    </location>
</feature>
<organism evidence="2 3">
    <name type="scientific">Actinomadura syzygii</name>
    <dbReference type="NCBI Taxonomy" id="1427538"/>
    <lineage>
        <taxon>Bacteria</taxon>
        <taxon>Bacillati</taxon>
        <taxon>Actinomycetota</taxon>
        <taxon>Actinomycetes</taxon>
        <taxon>Streptosporangiales</taxon>
        <taxon>Thermomonosporaceae</taxon>
        <taxon>Actinomadura</taxon>
    </lineage>
</organism>
<evidence type="ECO:0000313" key="3">
    <source>
        <dbReference type="Proteomes" id="UP000322634"/>
    </source>
</evidence>
<evidence type="ECO:0000313" key="2">
    <source>
        <dbReference type="EMBL" id="TYC09492.1"/>
    </source>
</evidence>
<proteinExistence type="predicted"/>
<dbReference type="RefSeq" id="WP_148354384.1">
    <property type="nucleotide sequence ID" value="NZ_JBHSBF010000024.1"/>
</dbReference>
<accession>A0A5D0TW00</accession>
<protein>
    <recommendedName>
        <fullName evidence="4">RICIN domain-containing protein</fullName>
    </recommendedName>
</protein>
<dbReference type="CDD" id="cd23714">
    <property type="entry name" value="beta-trefoil_Ricin_MtaL"/>
    <property type="match status" value="1"/>
</dbReference>
<dbReference type="EMBL" id="VSFF01000014">
    <property type="protein sequence ID" value="TYC09492.1"/>
    <property type="molecule type" value="Genomic_DNA"/>
</dbReference>
<comment type="caution">
    <text evidence="2">The sequence shown here is derived from an EMBL/GenBank/DDBJ whole genome shotgun (WGS) entry which is preliminary data.</text>
</comment>
<sequence length="160" mass="17204">MRGTVRTTGRLLTAALILMGALALSGPDALARAPQTFRIVNADEGESAKNFPGINPSAPTPIIVDRDHAGDHEVWRITPTGNAFTIDNVGSDNRAVVRNGRLVGLHEGSTTWSIRRVAEGRYVIELPGRNLVWTQDEDRAVLAPAGAEHGQLWEIVPVIG</sequence>
<keyword evidence="3" id="KW-1185">Reference proteome</keyword>
<evidence type="ECO:0000256" key="1">
    <source>
        <dbReference type="SAM" id="SignalP"/>
    </source>
</evidence>
<dbReference type="AlphaFoldDB" id="A0A5D0TW00"/>
<gene>
    <name evidence="2" type="ORF">FXF65_35220</name>
</gene>
<dbReference type="InterPro" id="IPR035992">
    <property type="entry name" value="Ricin_B-like_lectins"/>
</dbReference>